<evidence type="ECO:0000313" key="1">
    <source>
        <dbReference type="EMBL" id="CAA9396025.1"/>
    </source>
</evidence>
<reference evidence="1" key="1">
    <citation type="submission" date="2020-02" db="EMBL/GenBank/DDBJ databases">
        <authorList>
            <person name="Meier V. D."/>
        </authorList>
    </citation>
    <scope>NUCLEOTIDE SEQUENCE</scope>
    <source>
        <strain evidence="1">AVDCRST_MAG47</strain>
    </source>
</reference>
<proteinExistence type="predicted"/>
<dbReference type="EMBL" id="CADCUK010000206">
    <property type="protein sequence ID" value="CAA9396025.1"/>
    <property type="molecule type" value="Genomic_DNA"/>
</dbReference>
<accession>A0A6J4NWT2</accession>
<protein>
    <submittedName>
        <fullName evidence="1">Uncharacterized protein</fullName>
    </submittedName>
</protein>
<sequence length="115" mass="12686">MYDADGGLRGEASYVIGKLLGRRHCSLCDITHSPVRRRPEWDAMVARLGLSLRLAHLNELTAVEREVVDEVDAPVVLVLGEGRPRPLLRRDELESAGGDLGRFETLLTEALAGLR</sequence>
<name>A0A6J4NWT2_9ACTN</name>
<dbReference type="AlphaFoldDB" id="A0A6J4NWT2"/>
<gene>
    <name evidence="1" type="ORF">AVDCRST_MAG47-3137</name>
</gene>
<organism evidence="1">
    <name type="scientific">uncultured Nocardioidaceae bacterium</name>
    <dbReference type="NCBI Taxonomy" id="253824"/>
    <lineage>
        <taxon>Bacteria</taxon>
        <taxon>Bacillati</taxon>
        <taxon>Actinomycetota</taxon>
        <taxon>Actinomycetes</taxon>
        <taxon>Propionibacteriales</taxon>
        <taxon>Nocardioidaceae</taxon>
        <taxon>environmental samples</taxon>
    </lineage>
</organism>